<organism evidence="1">
    <name type="scientific">marine sediment metagenome</name>
    <dbReference type="NCBI Taxonomy" id="412755"/>
    <lineage>
        <taxon>unclassified sequences</taxon>
        <taxon>metagenomes</taxon>
        <taxon>ecological metagenomes</taxon>
    </lineage>
</organism>
<proteinExistence type="predicted"/>
<sequence length="181" mass="21625">MYYAGDYDDYLATYGIANNGTTGIYEGNYDYLEKLDPYVRRPMTRSVDAETSNIWRCPSDNYYYAKGGRGNRPDATSYMMYAGKMVYYMRGQGRVWLPYKTTDYPCKAKSDMYNYDARYWDLREASREGLHCDLDYDNGYNLRHRGGYNTIFLDWHAKWYLEVDLSDPDWQYNKRMGTRNW</sequence>
<dbReference type="EMBL" id="LAZR01055643">
    <property type="protein sequence ID" value="KKK75917.1"/>
    <property type="molecule type" value="Genomic_DNA"/>
</dbReference>
<feature type="non-terminal residue" evidence="1">
    <location>
        <position position="1"/>
    </location>
</feature>
<evidence type="ECO:0000313" key="1">
    <source>
        <dbReference type="EMBL" id="KKK75917.1"/>
    </source>
</evidence>
<comment type="caution">
    <text evidence="1">The sequence shown here is derived from an EMBL/GenBank/DDBJ whole genome shotgun (WGS) entry which is preliminary data.</text>
</comment>
<accession>A0A0F8Y3F3</accession>
<dbReference type="AlphaFoldDB" id="A0A0F8Y3F3"/>
<reference evidence="1" key="1">
    <citation type="journal article" date="2015" name="Nature">
        <title>Complex archaea that bridge the gap between prokaryotes and eukaryotes.</title>
        <authorList>
            <person name="Spang A."/>
            <person name="Saw J.H."/>
            <person name="Jorgensen S.L."/>
            <person name="Zaremba-Niedzwiedzka K."/>
            <person name="Martijn J."/>
            <person name="Lind A.E."/>
            <person name="van Eijk R."/>
            <person name="Schleper C."/>
            <person name="Guy L."/>
            <person name="Ettema T.J."/>
        </authorList>
    </citation>
    <scope>NUCLEOTIDE SEQUENCE</scope>
</reference>
<gene>
    <name evidence="1" type="ORF">LCGC14_2868940</name>
</gene>
<name>A0A0F8Y3F3_9ZZZZ</name>
<protein>
    <submittedName>
        <fullName evidence="1">Uncharacterized protein</fullName>
    </submittedName>
</protein>